<keyword evidence="1 2" id="KW-0378">Hydrolase</keyword>
<accession>A0A0C3LLE6</accession>
<dbReference type="PATRIC" id="fig|1423.134.peg.446"/>
<dbReference type="InterPro" id="IPR025824">
    <property type="entry name" value="OB-fold_nuc-bd_dom"/>
</dbReference>
<name>A0A0C3LLE6_BACIU</name>
<dbReference type="PANTHER" id="PTHR30008:SF0">
    <property type="entry name" value="EXODEOXYRIBONUCLEASE 7 LARGE SUBUNIT"/>
    <property type="match status" value="1"/>
</dbReference>
<comment type="catalytic activity">
    <reaction evidence="1 2">
        <text>Exonucleolytic cleavage in either 5'- to 3'- or 3'- to 5'-direction to yield nucleoside 5'-phosphates.</text>
        <dbReference type="EC" id="3.1.11.6"/>
    </reaction>
</comment>
<evidence type="ECO:0000313" key="4">
    <source>
        <dbReference type="Proteomes" id="UP000032247"/>
    </source>
</evidence>
<dbReference type="PANTHER" id="PTHR30008">
    <property type="entry name" value="EXODEOXYRIBONUCLEASE 7 LARGE SUBUNIT"/>
    <property type="match status" value="1"/>
</dbReference>
<dbReference type="NCBIfam" id="TIGR00237">
    <property type="entry name" value="xseA"/>
    <property type="match status" value="1"/>
</dbReference>
<dbReference type="STRING" id="483913.AN935_12015"/>
<dbReference type="EC" id="3.1.11.6" evidence="1"/>
<dbReference type="GO" id="GO:0008855">
    <property type="term" value="F:exodeoxyribonuclease VII activity"/>
    <property type="evidence" value="ECO:0007669"/>
    <property type="project" value="UniProtKB-UniRule"/>
</dbReference>
<dbReference type="Proteomes" id="UP000032247">
    <property type="component" value="Unassembled WGS sequence"/>
</dbReference>
<sequence length="460" mass="52428">MVQECLGEEFLDMGEAAYVTVSALTKYIKRKFDVDPHLENIWIKGELSNVKIHTRGHIYFTLKDENARMQSVMFARQSERLPFKPENGMKVLVRGGISVYEPSGNYQLYAKEMQPDGVGALYLAYEELKKKLAGEGLFDDRYKKQIPAFPATIGVVTSPTGAAVRDVITTLKRRYPLVKVIVLPALVQGENASRSIVTRIEEANEKEICDVLIVGRGGGSIEELWAFNEEIVARAIFASNIPIISAVGHETDFTISDFVADIRAATPTGAAEIAVPHTTDLIERTKTAEVRMTRAMQQHLGQKKERIQTLQSSYAFRFPKRLYAQKEQQFDLAYQQFQAQLTALLDRKSRQLERETYRLEALHPHEQLKQARTRYQEQTNQLRKNMNIQMKQLHSQFQTVLGKLNALSPLQVMERGYSLAYKEDKLIKSVSQIEEQDRLEVKLKDGVLTCEVLEKRGEEK</sequence>
<reference evidence="3 4" key="1">
    <citation type="submission" date="2014-12" db="EMBL/GenBank/DDBJ databases">
        <title>Comparative genome analysis of Bacillus coagulans HM-08, Clostridium butyricum HM-68, Bacillus subtilis HM-66 and Bacillus licheniformis BL-09.</title>
        <authorList>
            <person name="Zhang H."/>
        </authorList>
    </citation>
    <scope>NUCLEOTIDE SEQUENCE [LARGE SCALE GENOMIC DNA]</scope>
    <source>
        <strain evidence="3 4">HM-66</strain>
    </source>
</reference>
<comment type="caution">
    <text evidence="3">The sequence shown here is derived from an EMBL/GenBank/DDBJ whole genome shotgun (WGS) entry which is preliminary data.</text>
</comment>
<dbReference type="AlphaFoldDB" id="A0A0C3LLE6"/>
<keyword evidence="1 2" id="KW-0540">Nuclease</keyword>
<keyword evidence="1 2" id="KW-0269">Exonuclease</keyword>
<comment type="function">
    <text evidence="1">Bidirectionally degrades single-stranded DNA into large acid-insoluble oligonucleotides, which are then degraded further into small acid-soluble oligonucleotides.</text>
</comment>
<comment type="subcellular location">
    <subcellularLocation>
        <location evidence="1 2">Cytoplasm</location>
    </subcellularLocation>
</comment>
<comment type="subunit">
    <text evidence="1">Heterooligomer composed of large and small subunits.</text>
</comment>
<dbReference type="GO" id="GO:0003676">
    <property type="term" value="F:nucleic acid binding"/>
    <property type="evidence" value="ECO:0007669"/>
    <property type="project" value="InterPro"/>
</dbReference>
<evidence type="ECO:0000313" key="3">
    <source>
        <dbReference type="EMBL" id="KIU11604.1"/>
    </source>
</evidence>
<dbReference type="Pfam" id="PF02601">
    <property type="entry name" value="Exonuc_VII_L"/>
    <property type="match status" value="1"/>
</dbReference>
<protein>
    <recommendedName>
        <fullName evidence="1">Exodeoxyribonuclease 7 large subunit</fullName>
        <ecNumber evidence="1">3.1.11.6</ecNumber>
    </recommendedName>
    <alternativeName>
        <fullName evidence="1">Exodeoxyribonuclease VII large subunit</fullName>
        <shortName evidence="1">Exonuclease VII large subunit</shortName>
    </alternativeName>
</protein>
<proteinExistence type="inferred from homology"/>
<organism evidence="3 4">
    <name type="scientific">Bacillus subtilis</name>
    <dbReference type="NCBI Taxonomy" id="1423"/>
    <lineage>
        <taxon>Bacteria</taxon>
        <taxon>Bacillati</taxon>
        <taxon>Bacillota</taxon>
        <taxon>Bacilli</taxon>
        <taxon>Bacillales</taxon>
        <taxon>Bacillaceae</taxon>
        <taxon>Bacillus</taxon>
    </lineage>
</organism>
<dbReference type="Pfam" id="PF13742">
    <property type="entry name" value="tRNA_anti_2"/>
    <property type="match status" value="1"/>
</dbReference>
<dbReference type="GO" id="GO:0006308">
    <property type="term" value="P:DNA catabolic process"/>
    <property type="evidence" value="ECO:0007669"/>
    <property type="project" value="UniProtKB-UniRule"/>
</dbReference>
<gene>
    <name evidence="1" type="primary">xseA</name>
    <name evidence="3" type="ORF">SC09_Contig24orf00650</name>
</gene>
<dbReference type="CDD" id="cd04489">
    <property type="entry name" value="ExoVII_LU_OBF"/>
    <property type="match status" value="1"/>
</dbReference>
<evidence type="ECO:0000256" key="1">
    <source>
        <dbReference type="HAMAP-Rule" id="MF_00378"/>
    </source>
</evidence>
<comment type="similarity">
    <text evidence="1 2">Belongs to the XseA family.</text>
</comment>
<dbReference type="InterPro" id="IPR003753">
    <property type="entry name" value="Exonuc_VII_L"/>
</dbReference>
<dbReference type="HAMAP" id="MF_00378">
    <property type="entry name" value="Exonuc_7_L"/>
    <property type="match status" value="1"/>
</dbReference>
<dbReference type="GO" id="GO:0009318">
    <property type="term" value="C:exodeoxyribonuclease VII complex"/>
    <property type="evidence" value="ECO:0007669"/>
    <property type="project" value="UniProtKB-UniRule"/>
</dbReference>
<dbReference type="InterPro" id="IPR020579">
    <property type="entry name" value="Exonuc_VII_lsu_C"/>
</dbReference>
<dbReference type="EMBL" id="JXBC01000003">
    <property type="protein sequence ID" value="KIU11604.1"/>
    <property type="molecule type" value="Genomic_DNA"/>
</dbReference>
<dbReference type="GO" id="GO:0005737">
    <property type="term" value="C:cytoplasm"/>
    <property type="evidence" value="ECO:0007669"/>
    <property type="project" value="UniProtKB-SubCell"/>
</dbReference>
<evidence type="ECO:0000256" key="2">
    <source>
        <dbReference type="RuleBase" id="RU004355"/>
    </source>
</evidence>
<keyword evidence="1" id="KW-0963">Cytoplasm</keyword>